<dbReference type="GO" id="GO:0030983">
    <property type="term" value="F:mismatched DNA binding"/>
    <property type="evidence" value="ECO:0007669"/>
    <property type="project" value="InterPro"/>
</dbReference>
<dbReference type="InterPro" id="IPR014721">
    <property type="entry name" value="Ribsml_uS5_D2-typ_fold_subgr"/>
</dbReference>
<comment type="caution">
    <text evidence="8">The sequence shown here is derived from an EMBL/GenBank/DDBJ whole genome shotgun (WGS) entry which is preliminary data.</text>
</comment>
<dbReference type="InterPro" id="IPR042120">
    <property type="entry name" value="MutL_C_dimsub"/>
</dbReference>
<dbReference type="Proteomes" id="UP000035760">
    <property type="component" value="Unassembled WGS sequence"/>
</dbReference>
<dbReference type="EMBL" id="CBTJ020000025">
    <property type="protein sequence ID" value="CDI01697.1"/>
    <property type="molecule type" value="Genomic_DNA"/>
</dbReference>
<dbReference type="Gene3D" id="3.30.1370.100">
    <property type="entry name" value="MutL, C-terminal domain, regulatory subdomain"/>
    <property type="match status" value="1"/>
</dbReference>
<evidence type="ECO:0000256" key="2">
    <source>
        <dbReference type="ARBA" id="ARBA00021975"/>
    </source>
</evidence>
<evidence type="ECO:0000313" key="8">
    <source>
        <dbReference type="EMBL" id="CDI01697.1"/>
    </source>
</evidence>
<dbReference type="InterPro" id="IPR013507">
    <property type="entry name" value="DNA_mismatch_S5_2-like"/>
</dbReference>
<protein>
    <recommendedName>
        <fullName evidence="2 5">DNA mismatch repair protein MutL</fullName>
    </recommendedName>
</protein>
<keyword evidence="9" id="KW-1185">Reference proteome</keyword>
<dbReference type="InterPro" id="IPR002099">
    <property type="entry name" value="MutL/Mlh/PMS"/>
</dbReference>
<keyword evidence="3 5" id="KW-0227">DNA damage</keyword>
<dbReference type="SMART" id="SM00853">
    <property type="entry name" value="MutL_C"/>
    <property type="match status" value="1"/>
</dbReference>
<dbReference type="InterPro" id="IPR014790">
    <property type="entry name" value="MutL_C"/>
</dbReference>
<evidence type="ECO:0000256" key="1">
    <source>
        <dbReference type="ARBA" id="ARBA00006082"/>
    </source>
</evidence>
<dbReference type="NCBIfam" id="TIGR00585">
    <property type="entry name" value="mutl"/>
    <property type="match status" value="1"/>
</dbReference>
<dbReference type="PANTHER" id="PTHR10073:SF12">
    <property type="entry name" value="DNA MISMATCH REPAIR PROTEIN MLH1"/>
    <property type="match status" value="1"/>
</dbReference>
<dbReference type="GO" id="GO:0006298">
    <property type="term" value="P:mismatch repair"/>
    <property type="evidence" value="ECO:0007669"/>
    <property type="project" value="UniProtKB-UniRule"/>
</dbReference>
<sequence length="598" mass="65215">MGARIQRLPPQLIAQIAAGEVVERPASIVKELLENSLDAGASTVRIEVEEGGVQLIRVRDDGGGIHPDDLPLALVRHATSKLASFADLQHVSSLGFRGEALPSIASVARLTLTSRTLQNDTGWRMVGDGGDAVREPVRASHPIGTTVEVRDLFFNVPARRKFLRGERTEFGHIEDAVRRLALSRFMTGFGLWHNQRLVFELPPATDHLARTRRIAALYSRDFVAATLWIDNEAAGLRVTGWLGLPAVARAQPDWQSFFVNGRPVRDRTIAHAVRQAYQDVLYQGRHPAVVLYVELDPTLVDVNAHPTKHEIRFRESALIHETVRRIVQTALAEVRPGTAPAPVLRSEVRGWSSGFGGGGGFMTGQRPLPLGVREQFAVYGQLHPQTSPASEVPPVSGDPSPLPERPPLGYALGQLAGCYVLAENAEGLIVVDTHAAHERILYERLKADLGARAVQTQSLLVPVTVAATAGEIRLAEENLKLFAQAGLLVEPLGPETLVVRQIPALLAGADMAGLVRDMLADLATHDTTDRAETAILGLLASLACHGAVRAHRPLNLLEMNTLLRDIERTEHGGQCNHGRPTWVQLELAELDRLFQRGR</sequence>
<evidence type="ECO:0000259" key="6">
    <source>
        <dbReference type="SMART" id="SM00853"/>
    </source>
</evidence>
<dbReference type="SUPFAM" id="SSF55874">
    <property type="entry name" value="ATPase domain of HSP90 chaperone/DNA topoisomerase II/histidine kinase"/>
    <property type="match status" value="1"/>
</dbReference>
<proteinExistence type="inferred from homology"/>
<evidence type="ECO:0000313" key="9">
    <source>
        <dbReference type="Proteomes" id="UP000035760"/>
    </source>
</evidence>
<feature type="domain" description="MutL C-terminal dimerisation" evidence="6">
    <location>
        <begin position="411"/>
        <end position="554"/>
    </location>
</feature>
<dbReference type="GO" id="GO:0016887">
    <property type="term" value="F:ATP hydrolysis activity"/>
    <property type="evidence" value="ECO:0007669"/>
    <property type="project" value="InterPro"/>
</dbReference>
<dbReference type="InterPro" id="IPR038973">
    <property type="entry name" value="MutL/Mlh/Pms-like"/>
</dbReference>
<reference evidence="8" key="1">
    <citation type="submission" date="2013-07" db="EMBL/GenBank/DDBJ databases">
        <authorList>
            <person name="McIlroy S."/>
        </authorList>
    </citation>
    <scope>NUCLEOTIDE SEQUENCE [LARGE SCALE GENOMIC DNA]</scope>
    <source>
        <strain evidence="8">Run_A_D11</strain>
    </source>
</reference>
<dbReference type="SUPFAM" id="SSF118116">
    <property type="entry name" value="DNA mismatch repair protein MutL"/>
    <property type="match status" value="1"/>
</dbReference>
<reference evidence="8" key="2">
    <citation type="submission" date="2014-03" db="EMBL/GenBank/DDBJ databases">
        <title>Candidatus Competibacter-lineage genomes retrieved from metagenomes reveal functional metabolic diversity.</title>
        <authorList>
            <person name="McIlroy S.J."/>
            <person name="Albertsen M."/>
            <person name="Andresen E.K."/>
            <person name="Saunders A.M."/>
            <person name="Kristiansen R."/>
            <person name="Stokholm-Bjerregaard M."/>
            <person name="Nielsen K.L."/>
            <person name="Nielsen P.H."/>
        </authorList>
    </citation>
    <scope>NUCLEOTIDE SEQUENCE</scope>
    <source>
        <strain evidence="8">Run_A_D11</strain>
    </source>
</reference>
<feature type="domain" description="DNA mismatch repair protein S5" evidence="7">
    <location>
        <begin position="214"/>
        <end position="332"/>
    </location>
</feature>
<dbReference type="InterPro" id="IPR020568">
    <property type="entry name" value="Ribosomal_Su5_D2-typ_SF"/>
</dbReference>
<dbReference type="SMART" id="SM01340">
    <property type="entry name" value="DNA_mis_repair"/>
    <property type="match status" value="1"/>
</dbReference>
<dbReference type="Pfam" id="PF01119">
    <property type="entry name" value="DNA_mis_repair"/>
    <property type="match status" value="1"/>
</dbReference>
<name>W6M2H0_9GAMM</name>
<dbReference type="HAMAP" id="MF_00149">
    <property type="entry name" value="DNA_mis_repair"/>
    <property type="match status" value="1"/>
</dbReference>
<evidence type="ECO:0000259" key="7">
    <source>
        <dbReference type="SMART" id="SM01340"/>
    </source>
</evidence>
<dbReference type="GO" id="GO:0032300">
    <property type="term" value="C:mismatch repair complex"/>
    <property type="evidence" value="ECO:0007669"/>
    <property type="project" value="InterPro"/>
</dbReference>
<evidence type="ECO:0000256" key="5">
    <source>
        <dbReference type="HAMAP-Rule" id="MF_00149"/>
    </source>
</evidence>
<dbReference type="PANTHER" id="PTHR10073">
    <property type="entry name" value="DNA MISMATCH REPAIR PROTEIN MLH, PMS, MUTL"/>
    <property type="match status" value="1"/>
</dbReference>
<dbReference type="PROSITE" id="PS00058">
    <property type="entry name" value="DNA_MISMATCH_REPAIR_1"/>
    <property type="match status" value="1"/>
</dbReference>
<dbReference type="FunFam" id="3.30.565.10:FF:000003">
    <property type="entry name" value="DNA mismatch repair endonuclease MutL"/>
    <property type="match status" value="1"/>
</dbReference>
<dbReference type="RefSeq" id="WP_048671063.1">
    <property type="nucleotide sequence ID" value="NZ_CBTJ020000025.1"/>
</dbReference>
<dbReference type="InterPro" id="IPR020667">
    <property type="entry name" value="DNA_mismatch_repair_MutL"/>
</dbReference>
<organism evidence="8 9">
    <name type="scientific">Candidatus Competibacter denitrificans Run_A_D11</name>
    <dbReference type="NCBI Taxonomy" id="1400863"/>
    <lineage>
        <taxon>Bacteria</taxon>
        <taxon>Pseudomonadati</taxon>
        <taxon>Pseudomonadota</taxon>
        <taxon>Gammaproteobacteria</taxon>
        <taxon>Candidatus Competibacteraceae</taxon>
        <taxon>Candidatus Competibacter</taxon>
    </lineage>
</organism>
<dbReference type="InterPro" id="IPR037198">
    <property type="entry name" value="MutL_C_sf"/>
</dbReference>
<evidence type="ECO:0000256" key="4">
    <source>
        <dbReference type="ARBA" id="ARBA00023204"/>
    </source>
</evidence>
<evidence type="ECO:0000256" key="3">
    <source>
        <dbReference type="ARBA" id="ARBA00022763"/>
    </source>
</evidence>
<dbReference type="SUPFAM" id="SSF54211">
    <property type="entry name" value="Ribosomal protein S5 domain 2-like"/>
    <property type="match status" value="1"/>
</dbReference>
<keyword evidence="4 5" id="KW-0234">DNA repair</keyword>
<dbReference type="Pfam" id="PF13589">
    <property type="entry name" value="HATPase_c_3"/>
    <property type="match status" value="1"/>
</dbReference>
<dbReference type="GO" id="GO:0005524">
    <property type="term" value="F:ATP binding"/>
    <property type="evidence" value="ECO:0007669"/>
    <property type="project" value="InterPro"/>
</dbReference>
<accession>W6M2H0</accession>
<comment type="similarity">
    <text evidence="1 5">Belongs to the DNA mismatch repair MutL/HexB family.</text>
</comment>
<dbReference type="Gene3D" id="3.30.230.10">
    <property type="match status" value="1"/>
</dbReference>
<dbReference type="CDD" id="cd16926">
    <property type="entry name" value="HATPase_MutL-MLH-PMS-like"/>
    <property type="match status" value="1"/>
</dbReference>
<dbReference type="CDD" id="cd03482">
    <property type="entry name" value="MutL_Trans_MutL"/>
    <property type="match status" value="1"/>
</dbReference>
<comment type="function">
    <text evidence="5">This protein is involved in the repair of mismatches in DNA. It is required for dam-dependent methyl-directed DNA mismatch repair. May act as a 'molecular matchmaker', a protein that promotes the formation of a stable complex between two or more DNA-binding proteins in an ATP-dependent manner without itself being part of a final effector complex.</text>
</comment>
<dbReference type="InterPro" id="IPR036890">
    <property type="entry name" value="HATPase_C_sf"/>
</dbReference>
<gene>
    <name evidence="5 8" type="primary">mutL</name>
    <name evidence="8" type="ORF">BN873_20021</name>
</gene>
<dbReference type="AlphaFoldDB" id="W6M2H0"/>
<dbReference type="Pfam" id="PF08676">
    <property type="entry name" value="MutL_C"/>
    <property type="match status" value="1"/>
</dbReference>
<dbReference type="InterPro" id="IPR014762">
    <property type="entry name" value="DNA_mismatch_repair_CS"/>
</dbReference>
<dbReference type="GO" id="GO:0140664">
    <property type="term" value="F:ATP-dependent DNA damage sensor activity"/>
    <property type="evidence" value="ECO:0007669"/>
    <property type="project" value="InterPro"/>
</dbReference>
<dbReference type="InterPro" id="IPR042121">
    <property type="entry name" value="MutL_C_regsub"/>
</dbReference>
<dbReference type="STRING" id="1400863.BN873_20021"/>
<dbReference type="Gene3D" id="3.30.1540.20">
    <property type="entry name" value="MutL, C-terminal domain, dimerisation subdomain"/>
    <property type="match status" value="1"/>
</dbReference>
<dbReference type="Gene3D" id="3.30.565.10">
    <property type="entry name" value="Histidine kinase-like ATPase, C-terminal domain"/>
    <property type="match status" value="1"/>
</dbReference>